<reference evidence="2 3" key="1">
    <citation type="submission" date="2017-03" db="EMBL/GenBank/DDBJ databases">
        <authorList>
            <person name="Afonso C.L."/>
            <person name="Miller P.J."/>
            <person name="Scott M.A."/>
            <person name="Spackman E."/>
            <person name="Goraichik I."/>
            <person name="Dimitrov K.M."/>
            <person name="Suarez D.L."/>
            <person name="Swayne D.E."/>
        </authorList>
    </citation>
    <scope>NUCLEOTIDE SEQUENCE [LARGE SCALE GENOMIC DNA]</scope>
    <source>
        <strain evidence="2">SB41UT1</strain>
    </source>
</reference>
<feature type="chain" id="PRO_5012936901" evidence="1">
    <location>
        <begin position="23"/>
        <end position="258"/>
    </location>
</feature>
<dbReference type="AlphaFoldDB" id="A0A1X7AIG7"/>
<dbReference type="SUPFAM" id="SSF160104">
    <property type="entry name" value="Acetoacetate decarboxylase-like"/>
    <property type="match status" value="1"/>
</dbReference>
<dbReference type="InterPro" id="IPR010451">
    <property type="entry name" value="Acetoacetate_decarboxylase"/>
</dbReference>
<proteinExistence type="predicted"/>
<dbReference type="Pfam" id="PF06314">
    <property type="entry name" value="ADC"/>
    <property type="match status" value="1"/>
</dbReference>
<sequence length="258" mass="29007">MKPKAIISSLLLVLCTVFTAQAAYSAPERRFTYHESDGVYIYYETQNKDAYRKLLPKEFDMPDRLYVYSFISDFYKMDARTDPYKEASIFLLAKHNGREVWHCIFMPVTSEISRIMGVRRLGLPKTMGDISLSRNDTKYLGTATPKEGGTMSLSVNTQDYKMSSDEENLIKSLSTLPKVNLLNGKAIEMSGGRTKNLLDIAKRFPKKLQLIPGKADITFQAASGNSSSASAHAFDLTPSKILGGYYLLNKFTFQLGKK</sequence>
<organism evidence="2 3">
    <name type="scientific">Parendozoicomonas haliclonae</name>
    <dbReference type="NCBI Taxonomy" id="1960125"/>
    <lineage>
        <taxon>Bacteria</taxon>
        <taxon>Pseudomonadati</taxon>
        <taxon>Pseudomonadota</taxon>
        <taxon>Gammaproteobacteria</taxon>
        <taxon>Oceanospirillales</taxon>
        <taxon>Endozoicomonadaceae</taxon>
        <taxon>Parendozoicomonas</taxon>
    </lineage>
</organism>
<evidence type="ECO:0000256" key="1">
    <source>
        <dbReference type="SAM" id="SignalP"/>
    </source>
</evidence>
<gene>
    <name evidence="2" type="ORF">EHSB41UT_00935</name>
</gene>
<dbReference type="EMBL" id="FWPT01000002">
    <property type="protein sequence ID" value="SMA38853.1"/>
    <property type="molecule type" value="Genomic_DNA"/>
</dbReference>
<keyword evidence="3" id="KW-1185">Reference proteome</keyword>
<keyword evidence="1" id="KW-0732">Signal</keyword>
<dbReference type="GO" id="GO:0016829">
    <property type="term" value="F:lyase activity"/>
    <property type="evidence" value="ECO:0007669"/>
    <property type="project" value="InterPro"/>
</dbReference>
<evidence type="ECO:0000313" key="2">
    <source>
        <dbReference type="EMBL" id="SMA38853.1"/>
    </source>
</evidence>
<feature type="signal peptide" evidence="1">
    <location>
        <begin position="1"/>
        <end position="22"/>
    </location>
</feature>
<dbReference type="InterPro" id="IPR023375">
    <property type="entry name" value="ADC_dom_sf"/>
</dbReference>
<name>A0A1X7AIG7_9GAMM</name>
<accession>A0A1X7AIG7</accession>
<protein>
    <submittedName>
        <fullName evidence="2">Acetoacetate decarboxylase</fullName>
    </submittedName>
</protein>
<dbReference type="RefSeq" id="WP_165767152.1">
    <property type="nucleotide sequence ID" value="NZ_CBCSCN010000001.1"/>
</dbReference>
<dbReference type="Proteomes" id="UP000196573">
    <property type="component" value="Unassembled WGS sequence"/>
</dbReference>
<evidence type="ECO:0000313" key="3">
    <source>
        <dbReference type="Proteomes" id="UP000196573"/>
    </source>
</evidence>
<dbReference type="Gene3D" id="2.40.400.10">
    <property type="entry name" value="Acetoacetate decarboxylase-like"/>
    <property type="match status" value="1"/>
</dbReference>